<dbReference type="Proteomes" id="UP000230750">
    <property type="component" value="Unassembled WGS sequence"/>
</dbReference>
<proteinExistence type="predicted"/>
<organism evidence="2 3">
    <name type="scientific">Stichopus japonicus</name>
    <name type="common">Sea cucumber</name>
    <dbReference type="NCBI Taxonomy" id="307972"/>
    <lineage>
        <taxon>Eukaryota</taxon>
        <taxon>Metazoa</taxon>
        <taxon>Echinodermata</taxon>
        <taxon>Eleutherozoa</taxon>
        <taxon>Echinozoa</taxon>
        <taxon>Holothuroidea</taxon>
        <taxon>Aspidochirotacea</taxon>
        <taxon>Aspidochirotida</taxon>
        <taxon>Stichopodidae</taxon>
        <taxon>Apostichopus</taxon>
    </lineage>
</organism>
<evidence type="ECO:0008006" key="4">
    <source>
        <dbReference type="Google" id="ProtNLM"/>
    </source>
</evidence>
<name>A0A2G8K8E4_STIJA</name>
<gene>
    <name evidence="2" type="ORF">BSL78_18878</name>
</gene>
<feature type="signal peptide" evidence="1">
    <location>
        <begin position="1"/>
        <end position="20"/>
    </location>
</feature>
<keyword evidence="3" id="KW-1185">Reference proteome</keyword>
<dbReference type="AlphaFoldDB" id="A0A2G8K8E4"/>
<accession>A0A2G8K8E4</accession>
<evidence type="ECO:0000313" key="3">
    <source>
        <dbReference type="Proteomes" id="UP000230750"/>
    </source>
</evidence>
<sequence>MMYVFFLFLIAFPAVNYLAASPVDSPVFRAFGNDESLNKATKPSHTKPCAVQISGPWADVINITAEPNPPRTDKLDDPWAHFVSPTNLIRFTPV</sequence>
<keyword evidence="1" id="KW-0732">Signal</keyword>
<protein>
    <recommendedName>
        <fullName evidence="4">Secreted protein</fullName>
    </recommendedName>
</protein>
<comment type="caution">
    <text evidence="2">The sequence shown here is derived from an EMBL/GenBank/DDBJ whole genome shotgun (WGS) entry which is preliminary data.</text>
</comment>
<reference evidence="2 3" key="1">
    <citation type="journal article" date="2017" name="PLoS Biol.">
        <title>The sea cucumber genome provides insights into morphological evolution and visceral regeneration.</title>
        <authorList>
            <person name="Zhang X."/>
            <person name="Sun L."/>
            <person name="Yuan J."/>
            <person name="Sun Y."/>
            <person name="Gao Y."/>
            <person name="Zhang L."/>
            <person name="Li S."/>
            <person name="Dai H."/>
            <person name="Hamel J.F."/>
            <person name="Liu C."/>
            <person name="Yu Y."/>
            <person name="Liu S."/>
            <person name="Lin W."/>
            <person name="Guo K."/>
            <person name="Jin S."/>
            <person name="Xu P."/>
            <person name="Storey K.B."/>
            <person name="Huan P."/>
            <person name="Zhang T."/>
            <person name="Zhou Y."/>
            <person name="Zhang J."/>
            <person name="Lin C."/>
            <person name="Li X."/>
            <person name="Xing L."/>
            <person name="Huo D."/>
            <person name="Sun M."/>
            <person name="Wang L."/>
            <person name="Mercier A."/>
            <person name="Li F."/>
            <person name="Yang H."/>
            <person name="Xiang J."/>
        </authorList>
    </citation>
    <scope>NUCLEOTIDE SEQUENCE [LARGE SCALE GENOMIC DNA]</scope>
    <source>
        <strain evidence="2">Shaxun</strain>
        <tissue evidence="2">Muscle</tissue>
    </source>
</reference>
<evidence type="ECO:0000256" key="1">
    <source>
        <dbReference type="SAM" id="SignalP"/>
    </source>
</evidence>
<feature type="chain" id="PRO_5013856319" description="Secreted protein" evidence="1">
    <location>
        <begin position="21"/>
        <end position="94"/>
    </location>
</feature>
<evidence type="ECO:0000313" key="2">
    <source>
        <dbReference type="EMBL" id="PIK44288.1"/>
    </source>
</evidence>
<dbReference type="EMBL" id="MRZV01000786">
    <property type="protein sequence ID" value="PIK44288.1"/>
    <property type="molecule type" value="Genomic_DNA"/>
</dbReference>